<reference evidence="9" key="1">
    <citation type="submission" date="2016-10" db="EMBL/GenBank/DDBJ databases">
        <title>Sequence of Gallionella enrichment culture.</title>
        <authorList>
            <person name="Poehlein A."/>
            <person name="Muehling M."/>
            <person name="Daniel R."/>
        </authorList>
    </citation>
    <scope>NUCLEOTIDE SEQUENCE</scope>
</reference>
<organism evidence="9">
    <name type="scientific">mine drainage metagenome</name>
    <dbReference type="NCBI Taxonomy" id="410659"/>
    <lineage>
        <taxon>unclassified sequences</taxon>
        <taxon>metagenomes</taxon>
        <taxon>ecological metagenomes</taxon>
    </lineage>
</organism>
<dbReference type="GO" id="GO:0009425">
    <property type="term" value="C:bacterial-type flagellum basal body"/>
    <property type="evidence" value="ECO:0007669"/>
    <property type="project" value="InterPro"/>
</dbReference>
<dbReference type="EMBL" id="MLJW01000411">
    <property type="protein sequence ID" value="OIQ87663.1"/>
    <property type="molecule type" value="Genomic_DNA"/>
</dbReference>
<evidence type="ECO:0000256" key="8">
    <source>
        <dbReference type="SAM" id="Phobius"/>
    </source>
</evidence>
<accession>A0A1J5R6I8</accession>
<sequence length="175" mass="19004">MAEKPARAKAGKGKWIIVAALVVVILAGGAGGVWWFMLRPKPQLSAQQLAAQREKLAHYISLEPFVTNVLSQDGNTHYLQVKIDLKTYEPKADEEVKTMTPEIRNTILRILASQEASKVSTVAVREQLRKEIQGAINQLFARESGNAAHGASPAKPATGEKGPIAGVYFTAFVVQ</sequence>
<evidence type="ECO:0000256" key="3">
    <source>
        <dbReference type="ARBA" id="ARBA00022500"/>
    </source>
</evidence>
<dbReference type="PANTHER" id="PTHR35091:SF2">
    <property type="entry name" value="FLAGELLAR PROTEIN FLIL"/>
    <property type="match status" value="1"/>
</dbReference>
<dbReference type="GO" id="GO:0006935">
    <property type="term" value="P:chemotaxis"/>
    <property type="evidence" value="ECO:0007669"/>
    <property type="project" value="UniProtKB-KW"/>
</dbReference>
<keyword evidence="4 8" id="KW-0812">Transmembrane</keyword>
<keyword evidence="2" id="KW-1003">Cell membrane</keyword>
<dbReference type="AlphaFoldDB" id="A0A1J5R6I8"/>
<evidence type="ECO:0000256" key="7">
    <source>
        <dbReference type="ARBA" id="ARBA00023136"/>
    </source>
</evidence>
<comment type="subcellular location">
    <subcellularLocation>
        <location evidence="1">Cell membrane</location>
        <topology evidence="1">Single-pass membrane protein</topology>
    </subcellularLocation>
</comment>
<evidence type="ECO:0000256" key="5">
    <source>
        <dbReference type="ARBA" id="ARBA00022779"/>
    </source>
</evidence>
<protein>
    <submittedName>
        <fullName evidence="9">Flagellar basal body-associated protein FliL</fullName>
    </submittedName>
</protein>
<dbReference type="GO" id="GO:0005886">
    <property type="term" value="C:plasma membrane"/>
    <property type="evidence" value="ECO:0007669"/>
    <property type="project" value="UniProtKB-SubCell"/>
</dbReference>
<keyword evidence="7 8" id="KW-0472">Membrane</keyword>
<keyword evidence="5" id="KW-0283">Flagellar rotation</keyword>
<dbReference type="GO" id="GO:0071978">
    <property type="term" value="P:bacterial-type flagellum-dependent swarming motility"/>
    <property type="evidence" value="ECO:0007669"/>
    <property type="project" value="TreeGrafter"/>
</dbReference>
<name>A0A1J5R6I8_9ZZZZ</name>
<keyword evidence="9" id="KW-0966">Cell projection</keyword>
<keyword evidence="9" id="KW-0969">Cilium</keyword>
<feature type="transmembrane region" description="Helical" evidence="8">
    <location>
        <begin position="15"/>
        <end position="38"/>
    </location>
</feature>
<evidence type="ECO:0000256" key="2">
    <source>
        <dbReference type="ARBA" id="ARBA00022475"/>
    </source>
</evidence>
<keyword evidence="3" id="KW-0145">Chemotaxis</keyword>
<keyword evidence="6 8" id="KW-1133">Transmembrane helix</keyword>
<dbReference type="PANTHER" id="PTHR35091">
    <property type="entry name" value="FLAGELLAR PROTEIN FLIL"/>
    <property type="match status" value="1"/>
</dbReference>
<dbReference type="InterPro" id="IPR005503">
    <property type="entry name" value="FliL"/>
</dbReference>
<proteinExistence type="predicted"/>
<dbReference type="Pfam" id="PF03748">
    <property type="entry name" value="FliL"/>
    <property type="match status" value="1"/>
</dbReference>
<evidence type="ECO:0000256" key="1">
    <source>
        <dbReference type="ARBA" id="ARBA00004162"/>
    </source>
</evidence>
<evidence type="ECO:0000313" key="9">
    <source>
        <dbReference type="EMBL" id="OIQ87663.1"/>
    </source>
</evidence>
<evidence type="ECO:0000256" key="4">
    <source>
        <dbReference type="ARBA" id="ARBA00022692"/>
    </source>
</evidence>
<gene>
    <name evidence="9" type="ORF">GALL_304710</name>
</gene>
<keyword evidence="9" id="KW-0282">Flagellum</keyword>
<evidence type="ECO:0000256" key="6">
    <source>
        <dbReference type="ARBA" id="ARBA00022989"/>
    </source>
</evidence>
<comment type="caution">
    <text evidence="9">The sequence shown here is derived from an EMBL/GenBank/DDBJ whole genome shotgun (WGS) entry which is preliminary data.</text>
</comment>